<keyword evidence="2" id="KW-1185">Reference proteome</keyword>
<dbReference type="EMBL" id="CAIY01000031">
    <property type="protein sequence ID" value="CCH66988.1"/>
    <property type="molecule type" value="Genomic_DNA"/>
</dbReference>
<dbReference type="Proteomes" id="UP000053051">
    <property type="component" value="Unassembled WGS sequence"/>
</dbReference>
<evidence type="ECO:0000313" key="1">
    <source>
        <dbReference type="EMBL" id="CCH66988.1"/>
    </source>
</evidence>
<organism evidence="1 2">
    <name type="scientific">Richelia intracellularis HH01</name>
    <dbReference type="NCBI Taxonomy" id="1165094"/>
    <lineage>
        <taxon>Bacteria</taxon>
        <taxon>Bacillati</taxon>
        <taxon>Cyanobacteriota</taxon>
        <taxon>Cyanophyceae</taxon>
        <taxon>Nostocales</taxon>
        <taxon>Nostocaceae</taxon>
        <taxon>Richelia</taxon>
    </lineage>
</organism>
<proteinExistence type="predicted"/>
<protein>
    <submittedName>
        <fullName evidence="1">Uncharacterized protein</fullName>
    </submittedName>
</protein>
<reference evidence="1 2" key="1">
    <citation type="submission" date="2012-05" db="EMBL/GenBank/DDBJ databases">
        <authorList>
            <person name="Hilton J."/>
        </authorList>
    </citation>
    <scope>NUCLEOTIDE SEQUENCE [LARGE SCALE GENOMIC DNA]</scope>
    <source>
        <strain evidence="1 2">HH01</strain>
    </source>
</reference>
<comment type="caution">
    <text evidence="1">The sequence shown here is derived from an EMBL/GenBank/DDBJ whole genome shotgun (WGS) entry which is preliminary data.</text>
</comment>
<dbReference type="AlphaFoldDB" id="M1WZP5"/>
<reference evidence="2" key="2">
    <citation type="submission" date="2016-01" db="EMBL/GenBank/DDBJ databases">
        <title>Diatom-associated endosymboitic cyanobacterium lacks core nitrogen metabolism enzymes.</title>
        <authorList>
            <person name="Hilton J.A."/>
            <person name="Foster R.A."/>
            <person name="Tripp H.J."/>
            <person name="Carter B.J."/>
            <person name="Zehr J.P."/>
            <person name="Villareal T.A."/>
        </authorList>
    </citation>
    <scope>NUCLEOTIDE SEQUENCE [LARGE SCALE GENOMIC DNA]</scope>
    <source>
        <strain evidence="2">HH01</strain>
    </source>
</reference>
<gene>
    <name evidence="1" type="ORF">RINTHH_8330</name>
</gene>
<dbReference type="RefSeq" id="WP_008233078.1">
    <property type="nucleotide sequence ID" value="NZ_CAIY01000031.1"/>
</dbReference>
<evidence type="ECO:0000313" key="2">
    <source>
        <dbReference type="Proteomes" id="UP000053051"/>
    </source>
</evidence>
<accession>M1WZP5</accession>
<sequence>MSNYTVYQIEIFVKNPEHVTVPVATNRIGIKNLLFLEAAVISHY</sequence>
<name>M1WZP5_9NOST</name>